<proteinExistence type="predicted"/>
<organism evidence="1">
    <name type="scientific">marine metagenome</name>
    <dbReference type="NCBI Taxonomy" id="408172"/>
    <lineage>
        <taxon>unclassified sequences</taxon>
        <taxon>metagenomes</taxon>
        <taxon>ecological metagenomes</taxon>
    </lineage>
</organism>
<dbReference type="EMBL" id="UINC01058871">
    <property type="protein sequence ID" value="SVB81632.1"/>
    <property type="molecule type" value="Genomic_DNA"/>
</dbReference>
<feature type="non-terminal residue" evidence="1">
    <location>
        <position position="1"/>
    </location>
</feature>
<protein>
    <recommendedName>
        <fullName evidence="2">DUF1800 domain-containing protein</fullName>
    </recommendedName>
</protein>
<gene>
    <name evidence="1" type="ORF">METZ01_LOCUS234486</name>
</gene>
<dbReference type="InterPro" id="IPR014917">
    <property type="entry name" value="DUF1800"/>
</dbReference>
<evidence type="ECO:0000313" key="1">
    <source>
        <dbReference type="EMBL" id="SVB81632.1"/>
    </source>
</evidence>
<dbReference type="AlphaFoldDB" id="A0A382H387"/>
<dbReference type="Pfam" id="PF08811">
    <property type="entry name" value="DUF1800"/>
    <property type="match status" value="1"/>
</dbReference>
<reference evidence="1" key="1">
    <citation type="submission" date="2018-05" db="EMBL/GenBank/DDBJ databases">
        <authorList>
            <person name="Lanie J.A."/>
            <person name="Ng W.-L."/>
            <person name="Kazmierczak K.M."/>
            <person name="Andrzejewski T.M."/>
            <person name="Davidsen T.M."/>
            <person name="Wayne K.J."/>
            <person name="Tettelin H."/>
            <person name="Glass J.I."/>
            <person name="Rusch D."/>
            <person name="Podicherti R."/>
            <person name="Tsui H.-C.T."/>
            <person name="Winkler M.E."/>
        </authorList>
    </citation>
    <scope>NUCLEOTIDE SEQUENCE</scope>
</reference>
<sequence>RFTSFWANHFTTGNIWDNQNHIGHAIDEAILSNLNGSFSHMLYKMTTHPSMLVYLDNVWSSGPNSKNVIWAKQNGEQAGLNDNLGRELLELHTVSPAAKYSETDIRNAAKVLAGWGIWPGNLSDGLMTLNERNNKLIEMGETTNSWDFFKKWHAEPGNKTVLGKVIPPGKGGLRNLTDFLASHENTIMFISFKLAEHFVSDNPSKSDIDYIANAWRKSDGNLDQIHSAVIERAISSKAPKFQWPMTWLFQVVRLSDASFFKGWDQIEKYDQGLMEVRKIFEELGQSFWHTRQPNGYSSAKSEWLSGEMFERRIRFSDAIYTAGYPSFSPQEIMDRIGANEATRELVNSLVGRKKQFIALMCSPELMGLENA</sequence>
<accession>A0A382H387</accession>
<name>A0A382H387_9ZZZZ</name>
<evidence type="ECO:0008006" key="2">
    <source>
        <dbReference type="Google" id="ProtNLM"/>
    </source>
</evidence>